<dbReference type="EMBL" id="BAAAYR010000002">
    <property type="protein sequence ID" value="GAA3563715.1"/>
    <property type="molecule type" value="Genomic_DNA"/>
</dbReference>
<feature type="transmembrane region" description="Helical" evidence="2">
    <location>
        <begin position="28"/>
        <end position="50"/>
    </location>
</feature>
<dbReference type="PANTHER" id="PTHR43265">
    <property type="entry name" value="ESTERASE ESTD"/>
    <property type="match status" value="1"/>
</dbReference>
<evidence type="ECO:0000256" key="2">
    <source>
        <dbReference type="SAM" id="Phobius"/>
    </source>
</evidence>
<dbReference type="SUPFAM" id="SSF53474">
    <property type="entry name" value="alpha/beta-Hydrolases"/>
    <property type="match status" value="1"/>
</dbReference>
<accession>A0ABP6XDZ1</accession>
<organism evidence="3 4">
    <name type="scientific">Microlunatus spumicola</name>
    <dbReference type="NCBI Taxonomy" id="81499"/>
    <lineage>
        <taxon>Bacteria</taxon>
        <taxon>Bacillati</taxon>
        <taxon>Actinomycetota</taxon>
        <taxon>Actinomycetes</taxon>
        <taxon>Propionibacteriales</taxon>
        <taxon>Propionibacteriaceae</taxon>
        <taxon>Microlunatus</taxon>
    </lineage>
</organism>
<keyword evidence="2" id="KW-0812">Transmembrane</keyword>
<reference evidence="4" key="1">
    <citation type="journal article" date="2019" name="Int. J. Syst. Evol. Microbiol.">
        <title>The Global Catalogue of Microorganisms (GCM) 10K type strain sequencing project: providing services to taxonomists for standard genome sequencing and annotation.</title>
        <authorList>
            <consortium name="The Broad Institute Genomics Platform"/>
            <consortium name="The Broad Institute Genome Sequencing Center for Infectious Disease"/>
            <person name="Wu L."/>
            <person name="Ma J."/>
        </authorList>
    </citation>
    <scope>NUCLEOTIDE SEQUENCE [LARGE SCALE GENOMIC DNA]</scope>
    <source>
        <strain evidence="4">JCM 16540</strain>
    </source>
</reference>
<dbReference type="PANTHER" id="PTHR43265:SF1">
    <property type="entry name" value="ESTERASE ESTD"/>
    <property type="match status" value="1"/>
</dbReference>
<dbReference type="Proteomes" id="UP001500767">
    <property type="component" value="Unassembled WGS sequence"/>
</dbReference>
<dbReference type="InterPro" id="IPR053145">
    <property type="entry name" value="AB_hydrolase_Est10"/>
</dbReference>
<gene>
    <name evidence="3" type="ORF">GCM10022197_19090</name>
</gene>
<evidence type="ECO:0000313" key="4">
    <source>
        <dbReference type="Proteomes" id="UP001500767"/>
    </source>
</evidence>
<protein>
    <recommendedName>
        <fullName evidence="5">Peptidase S9 prolyl oligopeptidase catalytic domain-containing protein</fullName>
    </recommendedName>
</protein>
<sequence length="384" mass="39909">MSLPGPDRLVAGPQVGRGHRGRRRLARALLVGASSALVLLVVSLATAPGWRPPAELPPLDVAPHPAVEPVDRHLPYAAVDRSSTTTANGARARVVRPRGAEGTIPGIVLVAGSGATTREDLADEAEALARGGLAVLTYDKRRGSSVLRPGYAGLADDALAALDVVARQPGVDPERVGLLGYSEGGWVVPLAAQRAPGRVAFTVLLSAPVVSPLDQASWTLDRRLAAAPLRVRAAVGSGLAMGRPLLGHLGIDVRPALAAMPQPTYAVWGADDPTVPVRVAVGRFREATGERGRVEVVGGAGHRVPVASGWAERVSDWVRRGYPPDAVVRGAQPVATEGLPTLPGVGFRTDPRPQLAVAGLAALVAGLWPLRQPAPRTVRTSRRG</sequence>
<dbReference type="RefSeq" id="WP_204910877.1">
    <property type="nucleotide sequence ID" value="NZ_BAAAYR010000002.1"/>
</dbReference>
<keyword evidence="4" id="KW-1185">Reference proteome</keyword>
<evidence type="ECO:0000313" key="3">
    <source>
        <dbReference type="EMBL" id="GAA3563715.1"/>
    </source>
</evidence>
<proteinExistence type="predicted"/>
<keyword evidence="1" id="KW-0378">Hydrolase</keyword>
<dbReference type="InterPro" id="IPR029058">
    <property type="entry name" value="AB_hydrolase_fold"/>
</dbReference>
<dbReference type="PROSITE" id="PS00708">
    <property type="entry name" value="PRO_ENDOPEP_SER"/>
    <property type="match status" value="1"/>
</dbReference>
<evidence type="ECO:0000256" key="1">
    <source>
        <dbReference type="ARBA" id="ARBA00022801"/>
    </source>
</evidence>
<dbReference type="InterPro" id="IPR002471">
    <property type="entry name" value="Pept_S9_AS"/>
</dbReference>
<dbReference type="Gene3D" id="3.40.50.1820">
    <property type="entry name" value="alpha/beta hydrolase"/>
    <property type="match status" value="1"/>
</dbReference>
<comment type="caution">
    <text evidence="3">The sequence shown here is derived from an EMBL/GenBank/DDBJ whole genome shotgun (WGS) entry which is preliminary data.</text>
</comment>
<name>A0ABP6XDZ1_9ACTN</name>
<keyword evidence="2" id="KW-0472">Membrane</keyword>
<keyword evidence="2" id="KW-1133">Transmembrane helix</keyword>
<evidence type="ECO:0008006" key="5">
    <source>
        <dbReference type="Google" id="ProtNLM"/>
    </source>
</evidence>